<dbReference type="SUPFAM" id="SSF51735">
    <property type="entry name" value="NAD(P)-binding Rossmann-fold domains"/>
    <property type="match status" value="1"/>
</dbReference>
<dbReference type="PANTHER" id="PTHR43781">
    <property type="entry name" value="SACCHAROPINE DEHYDROGENASE"/>
    <property type="match status" value="1"/>
</dbReference>
<keyword evidence="3" id="KW-1185">Reference proteome</keyword>
<reference evidence="2 3" key="1">
    <citation type="submission" date="2019-03" db="EMBL/GenBank/DDBJ databases">
        <title>Draft genome sequences of novel Actinobacteria.</title>
        <authorList>
            <person name="Sahin N."/>
            <person name="Ay H."/>
            <person name="Saygin H."/>
        </authorList>
    </citation>
    <scope>NUCLEOTIDE SEQUENCE [LARGE SCALE GENOMIC DNA]</scope>
    <source>
        <strain evidence="2 3">JCM 30547</strain>
    </source>
</reference>
<dbReference type="InterPro" id="IPR036291">
    <property type="entry name" value="NAD(P)-bd_dom_sf"/>
</dbReference>
<protein>
    <submittedName>
        <fullName evidence="2">Saccharopine dehydrogenase</fullName>
    </submittedName>
</protein>
<dbReference type="OrthoDB" id="4420885at2"/>
<dbReference type="InterPro" id="IPR005097">
    <property type="entry name" value="Sacchrp_dh_NADP-bd"/>
</dbReference>
<organism evidence="2 3">
    <name type="scientific">Kribbella albertanoniae</name>
    <dbReference type="NCBI Taxonomy" id="1266829"/>
    <lineage>
        <taxon>Bacteria</taxon>
        <taxon>Bacillati</taxon>
        <taxon>Actinomycetota</taxon>
        <taxon>Actinomycetes</taxon>
        <taxon>Propionibacteriales</taxon>
        <taxon>Kribbellaceae</taxon>
        <taxon>Kribbella</taxon>
    </lineage>
</organism>
<dbReference type="Gene3D" id="3.40.50.720">
    <property type="entry name" value="NAD(P)-binding Rossmann-like Domain"/>
    <property type="match status" value="1"/>
</dbReference>
<comment type="caution">
    <text evidence="2">The sequence shown here is derived from an EMBL/GenBank/DDBJ whole genome shotgun (WGS) entry which is preliminary data.</text>
</comment>
<dbReference type="AlphaFoldDB" id="A0A4R4Q190"/>
<feature type="domain" description="Saccharopine dehydrogenase NADP binding" evidence="1">
    <location>
        <begin position="5"/>
        <end position="105"/>
    </location>
</feature>
<dbReference type="Pfam" id="PF03435">
    <property type="entry name" value="Sacchrp_dh_NADP"/>
    <property type="match status" value="1"/>
</dbReference>
<gene>
    <name evidence="2" type="ORF">E1261_18030</name>
</gene>
<sequence>MTQRIAVYGATGHTGRFVVAELVRQGFTPIVSGRDAEALKTQWPDFEARPATVDDSHALDAALIGAAAVINAAGPFALTGAAVSAAAVRAGIPYVDVAAEIEANVDTFAAHRDATTPIVPAMAFYGGLSDLLVTAALGNRTSADEVIVAYGLSSWHPTPGTRTAGKISHDRRNGRRVRFADGELRYHDDQPSQEDWPFPEPLGTRRVIKEFTMADVVTIPSHLDVPSIRTAMTLEAAGDLAQPDTPAPKAVDDHGRSDQTFVVDVLIRTPEGDLRTTAHGQDIYAITAPLAVGAVRRLLAGEGRATGVASAGAMFDPADFLNELAPYVTVSSSVPPGGLALGNQFGGPVGE</sequence>
<name>A0A4R4Q190_9ACTN</name>
<evidence type="ECO:0000313" key="3">
    <source>
        <dbReference type="Proteomes" id="UP000295075"/>
    </source>
</evidence>
<accession>A0A4R4Q190</accession>
<evidence type="ECO:0000313" key="2">
    <source>
        <dbReference type="EMBL" id="TDC28559.1"/>
    </source>
</evidence>
<proteinExistence type="predicted"/>
<dbReference type="RefSeq" id="WP_132408037.1">
    <property type="nucleotide sequence ID" value="NZ_SMKA01000074.1"/>
</dbReference>
<dbReference type="EMBL" id="SMKA01000074">
    <property type="protein sequence ID" value="TDC28559.1"/>
    <property type="molecule type" value="Genomic_DNA"/>
</dbReference>
<evidence type="ECO:0000259" key="1">
    <source>
        <dbReference type="Pfam" id="PF03435"/>
    </source>
</evidence>
<dbReference type="PANTHER" id="PTHR43781:SF1">
    <property type="entry name" value="SACCHAROPINE DEHYDROGENASE"/>
    <property type="match status" value="1"/>
</dbReference>
<dbReference type="Proteomes" id="UP000295075">
    <property type="component" value="Unassembled WGS sequence"/>
</dbReference>